<comment type="caution">
    <text evidence="2">The sequence shown here is derived from an EMBL/GenBank/DDBJ whole genome shotgun (WGS) entry which is preliminary data.</text>
</comment>
<dbReference type="EMBL" id="JBANRG010000015">
    <property type="protein sequence ID" value="KAK7460614.1"/>
    <property type="molecule type" value="Genomic_DNA"/>
</dbReference>
<proteinExistence type="predicted"/>
<accession>A0ABR1JF29</accession>
<keyword evidence="3" id="KW-1185">Reference proteome</keyword>
<protein>
    <submittedName>
        <fullName evidence="2">Uncharacterized protein</fullName>
    </submittedName>
</protein>
<feature type="signal peptide" evidence="1">
    <location>
        <begin position="1"/>
        <end position="19"/>
    </location>
</feature>
<organism evidence="2 3">
    <name type="scientific">Marasmiellus scandens</name>
    <dbReference type="NCBI Taxonomy" id="2682957"/>
    <lineage>
        <taxon>Eukaryota</taxon>
        <taxon>Fungi</taxon>
        <taxon>Dikarya</taxon>
        <taxon>Basidiomycota</taxon>
        <taxon>Agaricomycotina</taxon>
        <taxon>Agaricomycetes</taxon>
        <taxon>Agaricomycetidae</taxon>
        <taxon>Agaricales</taxon>
        <taxon>Marasmiineae</taxon>
        <taxon>Omphalotaceae</taxon>
        <taxon>Marasmiellus</taxon>
    </lineage>
</organism>
<reference evidence="2 3" key="1">
    <citation type="submission" date="2024-01" db="EMBL/GenBank/DDBJ databases">
        <title>A draft genome for the cacao thread blight pathogen Marasmiellus scandens.</title>
        <authorList>
            <person name="Baruah I.K."/>
            <person name="Leung J."/>
            <person name="Bukari Y."/>
            <person name="Amoako-Attah I."/>
            <person name="Meinhardt L.W."/>
            <person name="Bailey B.A."/>
            <person name="Cohen S.P."/>
        </authorList>
    </citation>
    <scope>NUCLEOTIDE SEQUENCE [LARGE SCALE GENOMIC DNA]</scope>
    <source>
        <strain evidence="2 3">GH-19</strain>
    </source>
</reference>
<gene>
    <name evidence="2" type="ORF">VKT23_009334</name>
</gene>
<name>A0ABR1JF29_9AGAR</name>
<evidence type="ECO:0000256" key="1">
    <source>
        <dbReference type="SAM" id="SignalP"/>
    </source>
</evidence>
<evidence type="ECO:0000313" key="2">
    <source>
        <dbReference type="EMBL" id="KAK7460614.1"/>
    </source>
</evidence>
<sequence>MFSSLVLTAPLALAALASACKPQFPEGVYSILYSDDPSYGWRYKWPGPGQVSPAVELVQIQDFNAPNTTWYIWPPNGTSPDWTVSTAQFDRYTTCVVAPNAQLPAPMTNDRCHPADSEYAVDKAVFSIDCDTCLEDTAGGHGCVLTMPYIGAVCPSYPPTNTDLVTLTKCGFSTSAKWDIQLAP</sequence>
<feature type="chain" id="PRO_5047403486" evidence="1">
    <location>
        <begin position="20"/>
        <end position="184"/>
    </location>
</feature>
<keyword evidence="1" id="KW-0732">Signal</keyword>
<evidence type="ECO:0000313" key="3">
    <source>
        <dbReference type="Proteomes" id="UP001498398"/>
    </source>
</evidence>
<dbReference type="Proteomes" id="UP001498398">
    <property type="component" value="Unassembled WGS sequence"/>
</dbReference>